<accession>A0A9P6U9L8</accession>
<gene>
    <name evidence="2" type="ORF">DFQ27_000810</name>
</gene>
<name>A0A9P6U9L8_9FUNG</name>
<reference evidence="2" key="1">
    <citation type="journal article" date="2020" name="Fungal Divers.">
        <title>Resolving the Mortierellaceae phylogeny through synthesis of multi-gene phylogenetics and phylogenomics.</title>
        <authorList>
            <person name="Vandepol N."/>
            <person name="Liber J."/>
            <person name="Desiro A."/>
            <person name="Na H."/>
            <person name="Kennedy M."/>
            <person name="Barry K."/>
            <person name="Grigoriev I.V."/>
            <person name="Miller A.N."/>
            <person name="O'Donnell K."/>
            <person name="Stajich J.E."/>
            <person name="Bonito G."/>
        </authorList>
    </citation>
    <scope>NUCLEOTIDE SEQUENCE</scope>
    <source>
        <strain evidence="2">BC1065</strain>
    </source>
</reference>
<evidence type="ECO:0000256" key="1">
    <source>
        <dbReference type="SAM" id="MobiDB-lite"/>
    </source>
</evidence>
<evidence type="ECO:0000313" key="3">
    <source>
        <dbReference type="Proteomes" id="UP000807716"/>
    </source>
</evidence>
<comment type="caution">
    <text evidence="2">The sequence shown here is derived from an EMBL/GenBank/DDBJ whole genome shotgun (WGS) entry which is preliminary data.</text>
</comment>
<dbReference type="OrthoDB" id="6220758at2759"/>
<dbReference type="Proteomes" id="UP000807716">
    <property type="component" value="Unassembled WGS sequence"/>
</dbReference>
<dbReference type="EMBL" id="JAAAJB010000122">
    <property type="protein sequence ID" value="KAG0265135.1"/>
    <property type="molecule type" value="Genomic_DNA"/>
</dbReference>
<proteinExistence type="predicted"/>
<evidence type="ECO:0000313" key="2">
    <source>
        <dbReference type="EMBL" id="KAG0265135.1"/>
    </source>
</evidence>
<feature type="compositionally biased region" description="Polar residues" evidence="1">
    <location>
        <begin position="49"/>
        <end position="61"/>
    </location>
</feature>
<protein>
    <submittedName>
        <fullName evidence="2">Uncharacterized protein</fullName>
    </submittedName>
</protein>
<feature type="region of interest" description="Disordered" evidence="1">
    <location>
        <begin position="39"/>
        <end position="62"/>
    </location>
</feature>
<keyword evidence="3" id="KW-1185">Reference proteome</keyword>
<organism evidence="2 3">
    <name type="scientific">Actinomortierella ambigua</name>
    <dbReference type="NCBI Taxonomy" id="1343610"/>
    <lineage>
        <taxon>Eukaryota</taxon>
        <taxon>Fungi</taxon>
        <taxon>Fungi incertae sedis</taxon>
        <taxon>Mucoromycota</taxon>
        <taxon>Mortierellomycotina</taxon>
        <taxon>Mortierellomycetes</taxon>
        <taxon>Mortierellales</taxon>
        <taxon>Mortierellaceae</taxon>
        <taxon>Actinomortierella</taxon>
    </lineage>
</organism>
<sequence length="202" mass="22480">MASILARTAARTLSATPARSLHSSAAILAEEKRGLFARLNPFAKKGESEQPQQTQEASAPAQSLEVEIKDKEYYAPPSWKGEYKDLTEKELAHAVRTAAATVIDTPITKLHKVLKACMVETGHEIPNKDLNEISTLRDVVHVLHNNAVAAKEALDPKGHAVAEWFARQQEQNSLPNNVVFIPYKKERGIPVEERRTPNKRFL</sequence>
<dbReference type="AlphaFoldDB" id="A0A9P6U9L8"/>